<evidence type="ECO:0000256" key="2">
    <source>
        <dbReference type="ARBA" id="ARBA00022741"/>
    </source>
</evidence>
<evidence type="ECO:0000256" key="5">
    <source>
        <dbReference type="ARBA" id="ARBA00022840"/>
    </source>
</evidence>
<dbReference type="HAMAP" id="MF_02206">
    <property type="entry name" value="DinG_exonucl"/>
    <property type="match status" value="1"/>
</dbReference>
<dbReference type="SMART" id="SM00479">
    <property type="entry name" value="EXOIII"/>
    <property type="match status" value="1"/>
</dbReference>
<dbReference type="PANTHER" id="PTHR11472:SF34">
    <property type="entry name" value="REGULATOR OF TELOMERE ELONGATION HELICASE 1"/>
    <property type="match status" value="1"/>
</dbReference>
<keyword evidence="9" id="KW-1185">Reference proteome</keyword>
<name>A0A099W848_9LIST</name>
<evidence type="ECO:0000313" key="9">
    <source>
        <dbReference type="Proteomes" id="UP000029844"/>
    </source>
</evidence>
<dbReference type="InterPro" id="IPR036397">
    <property type="entry name" value="RNaseH_sf"/>
</dbReference>
<dbReference type="InterPro" id="IPR014013">
    <property type="entry name" value="Helic_SF1/SF2_ATP-bd_DinG/Rad3"/>
</dbReference>
<dbReference type="SMART" id="SM00487">
    <property type="entry name" value="DEXDc"/>
    <property type="match status" value="1"/>
</dbReference>
<evidence type="ECO:0000256" key="4">
    <source>
        <dbReference type="ARBA" id="ARBA00022839"/>
    </source>
</evidence>
<evidence type="ECO:0000256" key="1">
    <source>
        <dbReference type="ARBA" id="ARBA00022722"/>
    </source>
</evidence>
<organism evidence="8 9">
    <name type="scientific">Listeria booriae</name>
    <dbReference type="NCBI Taxonomy" id="1552123"/>
    <lineage>
        <taxon>Bacteria</taxon>
        <taxon>Bacillati</taxon>
        <taxon>Bacillota</taxon>
        <taxon>Bacilli</taxon>
        <taxon>Bacillales</taxon>
        <taxon>Listeriaceae</taxon>
        <taxon>Listeria</taxon>
    </lineage>
</organism>
<dbReference type="Gene3D" id="3.40.50.300">
    <property type="entry name" value="P-loop containing nucleotide triphosphate hydrolases"/>
    <property type="match status" value="2"/>
</dbReference>
<dbReference type="InterPro" id="IPR014001">
    <property type="entry name" value="Helicase_ATP-bd"/>
</dbReference>
<dbReference type="eggNOG" id="COG1199">
    <property type="taxonomic scope" value="Bacteria"/>
</dbReference>
<dbReference type="GO" id="GO:0005524">
    <property type="term" value="F:ATP binding"/>
    <property type="evidence" value="ECO:0007669"/>
    <property type="project" value="UniProtKB-UniRule"/>
</dbReference>
<dbReference type="InterPro" id="IPR012337">
    <property type="entry name" value="RNaseH-like_sf"/>
</dbReference>
<dbReference type="InterPro" id="IPR045028">
    <property type="entry name" value="DinG/Rad3-like"/>
</dbReference>
<dbReference type="OrthoDB" id="9803913at2"/>
<keyword evidence="5 6" id="KW-0067">ATP-binding</keyword>
<dbReference type="PANTHER" id="PTHR11472">
    <property type="entry name" value="DNA REPAIR DEAD HELICASE RAD3/XP-D SUBFAMILY MEMBER"/>
    <property type="match status" value="1"/>
</dbReference>
<keyword evidence="3 6" id="KW-0378">Hydrolase</keyword>
<dbReference type="Pfam" id="PF00929">
    <property type="entry name" value="RNase_T"/>
    <property type="match status" value="1"/>
</dbReference>
<keyword evidence="2 6" id="KW-0547">Nucleotide-binding</keyword>
<dbReference type="SUPFAM" id="SSF52540">
    <property type="entry name" value="P-loop containing nucleoside triphosphate hydrolases"/>
    <property type="match status" value="2"/>
</dbReference>
<proteinExistence type="inferred from homology"/>
<dbReference type="Proteomes" id="UP000029844">
    <property type="component" value="Unassembled WGS sequence"/>
</dbReference>
<dbReference type="AlphaFoldDB" id="A0A099W848"/>
<protein>
    <recommendedName>
        <fullName evidence="6 7">3'-5' exonuclease DinG</fullName>
        <ecNumber evidence="6 7">3.1.-.-</ecNumber>
    </recommendedName>
</protein>
<dbReference type="eggNOG" id="COG0847">
    <property type="taxonomic scope" value="Bacteria"/>
</dbReference>
<dbReference type="GO" id="GO:0006260">
    <property type="term" value="P:DNA replication"/>
    <property type="evidence" value="ECO:0007669"/>
    <property type="project" value="InterPro"/>
</dbReference>
<dbReference type="RefSeq" id="WP_036085803.1">
    <property type="nucleotide sequence ID" value="NZ_CBCSHQ010000004.1"/>
</dbReference>
<dbReference type="Pfam" id="PF13307">
    <property type="entry name" value="Helicase_C_2"/>
    <property type="match status" value="1"/>
</dbReference>
<evidence type="ECO:0000256" key="7">
    <source>
        <dbReference type="RuleBase" id="RU364106"/>
    </source>
</evidence>
<comment type="similarity">
    <text evidence="6 7">Belongs to the helicase family. DinG subfamily. Type 2 sub-subfamily.</text>
</comment>
<dbReference type="FunFam" id="3.30.420.10:FF:000045">
    <property type="entry name" value="3'-5' exonuclease DinG"/>
    <property type="match status" value="1"/>
</dbReference>
<gene>
    <name evidence="6 7" type="primary">dinG</name>
    <name evidence="8" type="ORF">EP57_08590</name>
</gene>
<dbReference type="SMART" id="SM00491">
    <property type="entry name" value="HELICc2"/>
    <property type="match status" value="1"/>
</dbReference>
<dbReference type="Gene3D" id="3.30.420.10">
    <property type="entry name" value="Ribonuclease H-like superfamily/Ribonuclease H"/>
    <property type="match status" value="1"/>
</dbReference>
<evidence type="ECO:0000256" key="6">
    <source>
        <dbReference type="HAMAP-Rule" id="MF_02206"/>
    </source>
</evidence>
<sequence>MKNKRYIVVDLETTGNQAAKSDKIIQFSACIIENGQIVDQFSTFLNPEKRIPPFIKELTGISDKDVKDAPLFEDVSSIIHSLIDGSIFVAHNVSFDWTFLQKEMREAGEPPLKMKLLDTVELARIMYPTVDSYKLQDLADEFGFGHDAPHRADSDARVTAELLLFFLEKMETLPLATIRKLTTLSQHLTGYLAELFFEVEMRKEQELAPLDAKWLEYRGLVICKKDVRHASYSRADDLVFPATNEEKAALFATNHAELMPRTGQFLMMDTVMEAWQQEQKALIEAGTGIGKTLGYFLPAIYFAKERQIPIVVSTYTNLLQSQMFLKDIPLLEKIAGFDVQAVVLKGRDHYINLFKFEQLLHEVDKTYDVVLTKMQLLVWLTETMTGDIDEVNLSSGGQLFWNRMKHTGWFLSPQKDPWLMHDFYLFNQKQAEVADLIIVNHALLLQDHFSTRHILPSYDYVVIDEAHHFTDAARTQQSFVFSYRRMKFFMNRFGTLDKDGLLNQLAQQFPEHHQLFDADLAIVKLEVALEELFVQLAQKLTQATKNSTELILVENVIDEELDEALFYAGEKVLLLMREVSAAIDSVLVRGKQEAEAASESDVAFLEEVYAFGMDWKHAEKQLTMMLYEKEEAMLLYIESDRNRALGSIRLRANIIQVNHTLQREFFQAKKGVVLTSATLTVDDSFDYIQEDLGLDNDVVTMQIKSPFDYEANARVLIPADMKPVKGTPVEEYTNQLASYLSAIAKETSGRMLVLFTANDMLLKTYRKMYQDNSIEEFRILAQGVSSGSTARLTKQFMALDKAILLGTMSFWEGIDIPGDDLSCLVIVRLPFAPLEDPYTKAQIALRKKMGQNAFQHYSLPEAVLRFKQGFGRLIRRETDRGIVFVFDNRVDTTNFGKAFLHSIPTVPIVKATETELLKEVKKFFE</sequence>
<dbReference type="InterPro" id="IPR027417">
    <property type="entry name" value="P-loop_NTPase"/>
</dbReference>
<dbReference type="STRING" id="1552123.EP57_08590"/>
<comment type="caution">
    <text evidence="8">The sequence shown here is derived from an EMBL/GenBank/DDBJ whole genome shotgun (WGS) entry which is preliminary data.</text>
</comment>
<dbReference type="InterPro" id="IPR013520">
    <property type="entry name" value="Ribonucl_H"/>
</dbReference>
<feature type="binding site" evidence="6">
    <location>
        <begin position="285"/>
        <end position="292"/>
    </location>
    <ligand>
        <name>ATP</name>
        <dbReference type="ChEBI" id="CHEBI:30616"/>
    </ligand>
</feature>
<dbReference type="GeneID" id="58717429"/>
<dbReference type="InterPro" id="IPR006555">
    <property type="entry name" value="ATP-dep_Helicase_C"/>
</dbReference>
<dbReference type="SUPFAM" id="SSF53098">
    <property type="entry name" value="Ribonuclease H-like"/>
    <property type="match status" value="1"/>
</dbReference>
<dbReference type="PROSITE" id="PS51193">
    <property type="entry name" value="HELICASE_ATP_BIND_2"/>
    <property type="match status" value="1"/>
</dbReference>
<dbReference type="InterPro" id="IPR006310">
    <property type="entry name" value="DinG"/>
</dbReference>
<dbReference type="GO" id="GO:0016818">
    <property type="term" value="F:hydrolase activity, acting on acid anhydrides, in phosphorus-containing anhydrides"/>
    <property type="evidence" value="ECO:0007669"/>
    <property type="project" value="InterPro"/>
</dbReference>
<dbReference type="GO" id="GO:0003678">
    <property type="term" value="F:DNA helicase activity"/>
    <property type="evidence" value="ECO:0007669"/>
    <property type="project" value="TreeGrafter"/>
</dbReference>
<feature type="short sequence motif" description="DEAH box" evidence="6">
    <location>
        <begin position="464"/>
        <end position="467"/>
    </location>
</feature>
<accession>A0A099W848</accession>
<dbReference type="GO" id="GO:0003887">
    <property type="term" value="F:DNA-directed DNA polymerase activity"/>
    <property type="evidence" value="ECO:0007669"/>
    <property type="project" value="InterPro"/>
</dbReference>
<reference evidence="8 9" key="1">
    <citation type="submission" date="2014-05" db="EMBL/GenBank/DDBJ databases">
        <title>Novel Listeriaceae from food processing environments.</title>
        <authorList>
            <person name="den Bakker H.C."/>
        </authorList>
    </citation>
    <scope>NUCLEOTIDE SEQUENCE [LARGE SCALE GENOMIC DNA]</scope>
    <source>
        <strain evidence="8 9">FSL A5-0281</strain>
    </source>
</reference>
<dbReference type="CDD" id="cd06127">
    <property type="entry name" value="DEDDh"/>
    <property type="match status" value="1"/>
</dbReference>
<dbReference type="NCBIfam" id="TIGR01407">
    <property type="entry name" value="dinG_rel"/>
    <property type="match status" value="1"/>
</dbReference>
<dbReference type="EC" id="3.1.-.-" evidence="6 7"/>
<dbReference type="GO" id="GO:0003677">
    <property type="term" value="F:DNA binding"/>
    <property type="evidence" value="ECO:0007669"/>
    <property type="project" value="InterPro"/>
</dbReference>
<keyword evidence="4 6" id="KW-0269">Exonuclease</keyword>
<dbReference type="NCBIfam" id="NF005981">
    <property type="entry name" value="PRK08074.1"/>
    <property type="match status" value="1"/>
</dbReference>
<comment type="function">
    <text evidence="6 7">3'-5' exonuclease.</text>
</comment>
<evidence type="ECO:0000313" key="8">
    <source>
        <dbReference type="EMBL" id="KGL40603.1"/>
    </source>
</evidence>
<dbReference type="NCBIfam" id="TIGR00573">
    <property type="entry name" value="dnaq"/>
    <property type="match status" value="1"/>
</dbReference>
<dbReference type="GO" id="GO:0008408">
    <property type="term" value="F:3'-5' exonuclease activity"/>
    <property type="evidence" value="ECO:0007669"/>
    <property type="project" value="UniProtKB-UniRule"/>
</dbReference>
<evidence type="ECO:0000256" key="3">
    <source>
        <dbReference type="ARBA" id="ARBA00022801"/>
    </source>
</evidence>
<dbReference type="EMBL" id="JNFA01000023">
    <property type="protein sequence ID" value="KGL40603.1"/>
    <property type="molecule type" value="Genomic_DNA"/>
</dbReference>
<keyword evidence="1 6" id="KW-0540">Nuclease</keyword>
<dbReference type="InterPro" id="IPR006054">
    <property type="entry name" value="DnaQ"/>
</dbReference>